<organism evidence="1 2">
    <name type="scientific">Aspergillus melleus</name>
    <dbReference type="NCBI Taxonomy" id="138277"/>
    <lineage>
        <taxon>Eukaryota</taxon>
        <taxon>Fungi</taxon>
        <taxon>Dikarya</taxon>
        <taxon>Ascomycota</taxon>
        <taxon>Pezizomycotina</taxon>
        <taxon>Eurotiomycetes</taxon>
        <taxon>Eurotiomycetidae</taxon>
        <taxon>Eurotiales</taxon>
        <taxon>Aspergillaceae</taxon>
        <taxon>Aspergillus</taxon>
        <taxon>Aspergillus subgen. Circumdati</taxon>
    </lineage>
</organism>
<dbReference type="EMBL" id="JAOPJF010000041">
    <property type="protein sequence ID" value="KAK1143268.1"/>
    <property type="molecule type" value="Genomic_DNA"/>
</dbReference>
<dbReference type="Proteomes" id="UP001177260">
    <property type="component" value="Unassembled WGS sequence"/>
</dbReference>
<comment type="caution">
    <text evidence="1">The sequence shown here is derived from an EMBL/GenBank/DDBJ whole genome shotgun (WGS) entry which is preliminary data.</text>
</comment>
<sequence length="353" mass="42217">MNGKDLDLPKQLGLGVFEPLRKEVRAIIWEELMPRGEIDMSEPAHHHGTMGILRASRIIHDEVIALLYKKSMLTLDFCPKNAEWVTIIYRCYGQEWPGKAEIVRSAFWNINDPFELHSRGFANFPFWRLQLLEVIAQEPHRRFPRYKFCLVVNATLVFRILHRAFETERLFIRHYAYKGRGALRRPSSRPGYEIMCHSSEALQQIKSLYMRFYQNDVQYLMADMPLANYPRDANRHGLRAEWVKSALTQNDSSFFEFHKYYWETSTINRHIIGIYARAFETVLMDMHVALVSLYDFVIERQVRPERPPLRPWHHVFRRMVPADLMEVQYDMVVESNYREYMHLYGYHYEEEDN</sequence>
<evidence type="ECO:0000313" key="2">
    <source>
        <dbReference type="Proteomes" id="UP001177260"/>
    </source>
</evidence>
<evidence type="ECO:0000313" key="1">
    <source>
        <dbReference type="EMBL" id="KAK1143268.1"/>
    </source>
</evidence>
<reference evidence="1 2" key="1">
    <citation type="journal article" date="2023" name="ACS Omega">
        <title>Identification of the Neoaspergillic Acid Biosynthesis Gene Cluster by Establishing an In Vitro CRISPR-Ribonucleoprotein Genetic System in Aspergillus melleus.</title>
        <authorList>
            <person name="Yuan B."/>
            <person name="Grau M.F."/>
            <person name="Murata R.M."/>
            <person name="Torok T."/>
            <person name="Venkateswaran K."/>
            <person name="Stajich J.E."/>
            <person name="Wang C.C.C."/>
        </authorList>
    </citation>
    <scope>NUCLEOTIDE SEQUENCE [LARGE SCALE GENOMIC DNA]</scope>
    <source>
        <strain evidence="1 2">IMV 1140</strain>
    </source>
</reference>
<name>A0ACC3AZC9_9EURO</name>
<keyword evidence="2" id="KW-1185">Reference proteome</keyword>
<proteinExistence type="predicted"/>
<gene>
    <name evidence="1" type="ORF">N8T08_006795</name>
</gene>
<accession>A0ACC3AZC9</accession>
<protein>
    <submittedName>
        <fullName evidence="1">Uncharacterized protein</fullName>
    </submittedName>
</protein>